<reference evidence="2 3" key="1">
    <citation type="journal article" date="2013" name="PLoS Genet.">
        <title>Comparative genome structure, secondary metabolite, and effector coding capacity across Cochliobolus pathogens.</title>
        <authorList>
            <person name="Condon B.J."/>
            <person name="Leng Y."/>
            <person name="Wu D."/>
            <person name="Bushley K.E."/>
            <person name="Ohm R.A."/>
            <person name="Otillar R."/>
            <person name="Martin J."/>
            <person name="Schackwitz W."/>
            <person name="Grimwood J."/>
            <person name="MohdZainudin N."/>
            <person name="Xue C."/>
            <person name="Wang R."/>
            <person name="Manning V.A."/>
            <person name="Dhillon B."/>
            <person name="Tu Z.J."/>
            <person name="Steffenson B.J."/>
            <person name="Salamov A."/>
            <person name="Sun H."/>
            <person name="Lowry S."/>
            <person name="LaButti K."/>
            <person name="Han J."/>
            <person name="Copeland A."/>
            <person name="Lindquist E."/>
            <person name="Barry K."/>
            <person name="Schmutz J."/>
            <person name="Baker S.E."/>
            <person name="Ciuffetti L.M."/>
            <person name="Grigoriev I.V."/>
            <person name="Zhong S."/>
            <person name="Turgeon B.G."/>
        </authorList>
    </citation>
    <scope>NUCLEOTIDE SEQUENCE [LARGE SCALE GENOMIC DNA]</scope>
    <source>
        <strain evidence="2 3">FI3</strain>
    </source>
</reference>
<dbReference type="AlphaFoldDB" id="W7E119"/>
<dbReference type="GeneID" id="26252481"/>
<dbReference type="HOGENOM" id="CLU_1124347_0_0_1"/>
<organism evidence="2 3">
    <name type="scientific">Bipolaris victoriae (strain FI3)</name>
    <name type="common">Victoria blight of oats agent</name>
    <name type="synonym">Cochliobolus victoriae</name>
    <dbReference type="NCBI Taxonomy" id="930091"/>
    <lineage>
        <taxon>Eukaryota</taxon>
        <taxon>Fungi</taxon>
        <taxon>Dikarya</taxon>
        <taxon>Ascomycota</taxon>
        <taxon>Pezizomycotina</taxon>
        <taxon>Dothideomycetes</taxon>
        <taxon>Pleosporomycetidae</taxon>
        <taxon>Pleosporales</taxon>
        <taxon>Pleosporineae</taxon>
        <taxon>Pleosporaceae</taxon>
        <taxon>Bipolaris</taxon>
    </lineage>
</organism>
<keyword evidence="3" id="KW-1185">Reference proteome</keyword>
<dbReference type="Proteomes" id="UP000054337">
    <property type="component" value="Unassembled WGS sequence"/>
</dbReference>
<evidence type="ECO:0000313" key="2">
    <source>
        <dbReference type="EMBL" id="EUN22126.1"/>
    </source>
</evidence>
<dbReference type="EMBL" id="KI968821">
    <property type="protein sequence ID" value="EUN22126.1"/>
    <property type="molecule type" value="Genomic_DNA"/>
</dbReference>
<sequence length="247" mass="27561">MTMVENYGPTWSRCCVGVLQKGQVSTPWSRRKCPRLSAFRRTVRCRGVSRKDTSCPEKPPQHLREYTFRKISPESAELCGGREGKKGRSGRQTFRWTAVWLAEDPGLEGMEAIAEHLCTVVETVQTARVGQDEMSSLRQQDGLMPSIASVIVGRRTKSVCPARPWTHRMDSARPPNEATDKGLGCKGARDLVQDEDQMHRRGPRVGYGVEADYAKRASPKMASLSGASKIACRRYACMPFHTDIKAC</sequence>
<accession>W7E119</accession>
<evidence type="ECO:0000256" key="1">
    <source>
        <dbReference type="SAM" id="MobiDB-lite"/>
    </source>
</evidence>
<evidence type="ECO:0000313" key="3">
    <source>
        <dbReference type="Proteomes" id="UP000054337"/>
    </source>
</evidence>
<feature type="region of interest" description="Disordered" evidence="1">
    <location>
        <begin position="165"/>
        <end position="184"/>
    </location>
</feature>
<gene>
    <name evidence="2" type="ORF">COCVIDRAFT_20100</name>
</gene>
<protein>
    <submittedName>
        <fullName evidence="2">Uncharacterized protein</fullName>
    </submittedName>
</protein>
<proteinExistence type="predicted"/>
<name>W7E119_BIPV3</name>
<dbReference type="RefSeq" id="XP_014551683.1">
    <property type="nucleotide sequence ID" value="XM_014696197.1"/>
</dbReference>